<dbReference type="PANTHER" id="PTHR43162">
    <property type="match status" value="1"/>
</dbReference>
<gene>
    <name evidence="2" type="ordered locus">SBI_01131</name>
</gene>
<dbReference type="InterPro" id="IPR008030">
    <property type="entry name" value="NmrA-like"/>
</dbReference>
<dbReference type="Gene3D" id="3.90.25.10">
    <property type="entry name" value="UDP-galactose 4-epimerase, domain 1"/>
    <property type="match status" value="1"/>
</dbReference>
<dbReference type="PATRIC" id="fig|749414.3.peg.1160"/>
<name>D7C891_STRBB</name>
<accession>D7C891</accession>
<dbReference type="STRING" id="749414.SBI_01131"/>
<evidence type="ECO:0000313" key="2">
    <source>
        <dbReference type="EMBL" id="ADI04252.1"/>
    </source>
</evidence>
<organism evidence="2 3">
    <name type="scientific">Streptomyces bingchenggensis (strain BCW-1)</name>
    <dbReference type="NCBI Taxonomy" id="749414"/>
    <lineage>
        <taxon>Bacteria</taxon>
        <taxon>Bacillati</taxon>
        <taxon>Actinomycetota</taxon>
        <taxon>Actinomycetes</taxon>
        <taxon>Kitasatosporales</taxon>
        <taxon>Streptomycetaceae</taxon>
        <taxon>Streptomyces</taxon>
    </lineage>
</organism>
<protein>
    <recommendedName>
        <fullName evidence="1">NmrA-like domain-containing protein</fullName>
    </recommendedName>
</protein>
<dbReference type="Gene3D" id="3.40.50.720">
    <property type="entry name" value="NAD(P)-binding Rossmann-like Domain"/>
    <property type="match status" value="1"/>
</dbReference>
<dbReference type="Proteomes" id="UP000000377">
    <property type="component" value="Chromosome"/>
</dbReference>
<proteinExistence type="predicted"/>
<dbReference type="InterPro" id="IPR051604">
    <property type="entry name" value="Ergot_Alk_Oxidoreductase"/>
</dbReference>
<dbReference type="KEGG" id="sbh:SBI_01131"/>
<keyword evidence="3" id="KW-1185">Reference proteome</keyword>
<dbReference type="Pfam" id="PF05368">
    <property type="entry name" value="NmrA"/>
    <property type="match status" value="1"/>
</dbReference>
<dbReference type="PANTHER" id="PTHR43162:SF1">
    <property type="entry name" value="PRESTALK A DIFFERENTIATION PROTEIN A"/>
    <property type="match status" value="1"/>
</dbReference>
<dbReference type="InterPro" id="IPR036291">
    <property type="entry name" value="NAD(P)-bd_dom_sf"/>
</dbReference>
<dbReference type="AlphaFoldDB" id="D7C891"/>
<dbReference type="SUPFAM" id="SSF51735">
    <property type="entry name" value="NAD(P)-binding Rossmann-fold domains"/>
    <property type="match status" value="1"/>
</dbReference>
<dbReference type="eggNOG" id="COG0702">
    <property type="taxonomic scope" value="Bacteria"/>
</dbReference>
<sequence length="278" mass="29697">MSNETILVTGATGKTGRRVVRQLRDKGVTVRAVSPSSEARFDWTDRTTWAPAVRDVTSMHLVAPDLGSPQAAGNIAAFAHEAAAAGVRRAVLISFPPTDTQGLDQVSTAEHALAEAGLDATVLRLRWFFQNFSEDFLRDPVLSGDVRLPAGDGKEAFVDAEDIAAVAVAALTETGHASQVYELSGPRLMSFAEAVADIADATGRDVRYTPLAPEEYAAEQRAQGVPEEWVHLTVDLYAHIRTGALGSVTGDVEKVLGRPPRDFADYARTAAAQGAWNT</sequence>
<evidence type="ECO:0000259" key="1">
    <source>
        <dbReference type="Pfam" id="PF05368"/>
    </source>
</evidence>
<dbReference type="RefSeq" id="WP_014173731.1">
    <property type="nucleotide sequence ID" value="NC_016582.1"/>
</dbReference>
<dbReference type="HOGENOM" id="CLU_007383_10_6_11"/>
<evidence type="ECO:0000313" key="3">
    <source>
        <dbReference type="Proteomes" id="UP000000377"/>
    </source>
</evidence>
<reference evidence="2 3" key="1">
    <citation type="journal article" date="2010" name="J. Bacteriol.">
        <title>Genome sequence of the milbemycin-producing bacterium Streptomyces bingchenggensis.</title>
        <authorList>
            <person name="Wang X.J."/>
            <person name="Yan Y.J."/>
            <person name="Zhang B."/>
            <person name="An J."/>
            <person name="Wang J.J."/>
            <person name="Tian J."/>
            <person name="Jiang L."/>
            <person name="Chen Y.H."/>
            <person name="Huang S.X."/>
            <person name="Yin M."/>
            <person name="Zhang J."/>
            <person name="Gao A.L."/>
            <person name="Liu C.X."/>
            <person name="Zhu Z.X."/>
            <person name="Xiang W.S."/>
        </authorList>
    </citation>
    <scope>NUCLEOTIDE SEQUENCE [LARGE SCALE GENOMIC DNA]</scope>
    <source>
        <strain evidence="2 3">BCW-1</strain>
    </source>
</reference>
<dbReference type="EMBL" id="CP002047">
    <property type="protein sequence ID" value="ADI04252.1"/>
    <property type="molecule type" value="Genomic_DNA"/>
</dbReference>
<feature type="domain" description="NmrA-like" evidence="1">
    <location>
        <begin position="3"/>
        <end position="214"/>
    </location>
</feature>